<dbReference type="PRINTS" id="PR00065">
    <property type="entry name" value="TEADOMAIN"/>
</dbReference>
<dbReference type="SMART" id="SM00426">
    <property type="entry name" value="TEA"/>
    <property type="match status" value="1"/>
</dbReference>
<feature type="region of interest" description="Disordered" evidence="7">
    <location>
        <begin position="256"/>
        <end position="431"/>
    </location>
</feature>
<keyword evidence="5" id="KW-0539">Nucleus</keyword>
<feature type="region of interest" description="Disordered" evidence="7">
    <location>
        <begin position="1"/>
        <end position="21"/>
    </location>
</feature>
<evidence type="ECO:0000259" key="8">
    <source>
        <dbReference type="PROSITE" id="PS51088"/>
    </source>
</evidence>
<comment type="caution">
    <text evidence="9">The sequence shown here is derived from an EMBL/GenBank/DDBJ whole genome shotgun (WGS) entry which is preliminary data.</text>
</comment>
<sequence length="726" mass="78276">MPADAGPSVPSQAKQEQPGAGFICTPDQLYMHVVGSYPSQEAFGYPGDHDSHGQSPIARSRADDNEDAAGASARAKKRRKTQRRAKVSEIWFPKAEMAFCTSVACIPPNGRTKIKFFGRPLGRNELIAAICTLATRRLYNRKQISSHSQVLKDKVPPVFKEIFTFEDKSRVGEEPGETSTANVIENYSFPEVIYNIIGYRVGTDLANSPKPPWLLDLEAGVTDAPTSMTEAGGPRGAGAYSYWNSPSDYTSWTYDRGGGGSSHRKDPYYYGQHGGASRQQGPYGNQLHTLPPLSLPRDMDAQSPVTTSPSTIGDPLSGGRYPYGSMGSRSQYGDVGRSPPTSTSPYDSQSGASPFYPPHPGIEPSGPVTSAAAGGQNGHITLPPLPDNPPSQYSDWKDRSVYPETSKYAPASYGSQSSRSGLPPLSNLPSLGSVASQTSGYGLPLSSTSQPWGSSYGSNWSDQRSLPTFQPTAFEARGRAYDGSQVPLTINGPLAMGEPMAWHSIYMWRERYPFLEQIAATPGLSVFHIDVYFSLPADWGMQMSEMSVDLSLRPPGNETTGWSLVTDSSFLHPSGHVRYPRTATELRLNNSGDLVGSAPTSEMGRLYNYLLADQGRDIETLASIGSPNSAMVQAVMRDTSVSIPPHHVGLPPLGADWNLASTLIIYTFWSPDPDPSRQGLPPQCRPVEFAPPAPLPPVDIGSDPLVAGLLAGEDTQPSKFDWMGTG</sequence>
<gene>
    <name evidence="9" type="ORF">A1Q1_08069</name>
</gene>
<dbReference type="RefSeq" id="XP_014184315.1">
    <property type="nucleotide sequence ID" value="XM_014328840.1"/>
</dbReference>
<dbReference type="InterPro" id="IPR000818">
    <property type="entry name" value="TEA/ATTS_dom"/>
</dbReference>
<feature type="compositionally biased region" description="Low complexity" evidence="7">
    <location>
        <begin position="417"/>
        <end position="431"/>
    </location>
</feature>
<keyword evidence="4" id="KW-0804">Transcription</keyword>
<protein>
    <recommendedName>
        <fullName evidence="8">TEA domain-containing protein</fullName>
    </recommendedName>
</protein>
<dbReference type="EMBL" id="ALBS01000008">
    <property type="protein sequence ID" value="EJT53152.1"/>
    <property type="molecule type" value="Genomic_DNA"/>
</dbReference>
<evidence type="ECO:0000313" key="10">
    <source>
        <dbReference type="Proteomes" id="UP000002748"/>
    </source>
</evidence>
<dbReference type="AlphaFoldDB" id="J8TYM1"/>
<evidence type="ECO:0000256" key="7">
    <source>
        <dbReference type="SAM" id="MobiDB-lite"/>
    </source>
</evidence>
<dbReference type="InterPro" id="IPR050937">
    <property type="entry name" value="TEC1_TEAD_TF"/>
</dbReference>
<evidence type="ECO:0000256" key="5">
    <source>
        <dbReference type="ARBA" id="ARBA00023242"/>
    </source>
</evidence>
<reference evidence="9 10" key="1">
    <citation type="journal article" date="2012" name="Eukaryot. Cell">
        <title>Draft genome sequence of CBS 2479, the standard type strain of Trichosporon asahii.</title>
        <authorList>
            <person name="Yang R.Y."/>
            <person name="Li H.T."/>
            <person name="Zhu H."/>
            <person name="Zhou G.P."/>
            <person name="Wang M."/>
            <person name="Wang L."/>
        </authorList>
    </citation>
    <scope>NUCLEOTIDE SEQUENCE [LARGE SCALE GENOMIC DNA]</scope>
    <source>
        <strain evidence="10">ATCC 90039 / CBS 2479 / JCM 2466 / KCTC 7840 / NCYC 2677 / UAMH 7654</strain>
    </source>
</reference>
<dbReference type="GO" id="GO:0000978">
    <property type="term" value="F:RNA polymerase II cis-regulatory region sequence-specific DNA binding"/>
    <property type="evidence" value="ECO:0007669"/>
    <property type="project" value="TreeGrafter"/>
</dbReference>
<dbReference type="GeneID" id="25991581"/>
<comment type="subcellular location">
    <subcellularLocation>
        <location evidence="1">Nucleus</location>
    </subcellularLocation>
</comment>
<comment type="similarity">
    <text evidence="2">Belongs to the TEC1 family.</text>
</comment>
<dbReference type="PANTHER" id="PTHR11834">
    <property type="entry name" value="TRANSCRIPTIONAL ENHANCER FACTOR TEF RELATED"/>
    <property type="match status" value="1"/>
</dbReference>
<dbReference type="PROSITE" id="PS51088">
    <property type="entry name" value="TEA_2"/>
    <property type="match status" value="1"/>
</dbReference>
<dbReference type="GO" id="GO:0005667">
    <property type="term" value="C:transcription regulator complex"/>
    <property type="evidence" value="ECO:0007669"/>
    <property type="project" value="TreeGrafter"/>
</dbReference>
<proteinExistence type="inferred from homology"/>
<feature type="domain" description="TEA" evidence="8">
    <location>
        <begin position="84"/>
        <end position="158"/>
    </location>
</feature>
<feature type="compositionally biased region" description="Polar residues" evidence="7">
    <location>
        <begin position="339"/>
        <end position="352"/>
    </location>
</feature>
<dbReference type="Pfam" id="PF01285">
    <property type="entry name" value="TEA"/>
    <property type="match status" value="1"/>
</dbReference>
<dbReference type="GO" id="GO:0005634">
    <property type="term" value="C:nucleus"/>
    <property type="evidence" value="ECO:0007669"/>
    <property type="project" value="UniProtKB-SubCell"/>
</dbReference>
<accession>J8TYM1</accession>
<evidence type="ECO:0000256" key="2">
    <source>
        <dbReference type="ARBA" id="ARBA00008421"/>
    </source>
</evidence>
<dbReference type="Proteomes" id="UP000002748">
    <property type="component" value="Unassembled WGS sequence"/>
</dbReference>
<evidence type="ECO:0000256" key="3">
    <source>
        <dbReference type="ARBA" id="ARBA00023015"/>
    </source>
</evidence>
<evidence type="ECO:0000256" key="4">
    <source>
        <dbReference type="ARBA" id="ARBA00023163"/>
    </source>
</evidence>
<dbReference type="OrthoDB" id="2562432at2759"/>
<dbReference type="HOGENOM" id="CLU_381390_0_0_1"/>
<name>J8TYM1_TRIAS</name>
<feature type="compositionally biased region" description="Polar residues" evidence="7">
    <location>
        <begin position="277"/>
        <end position="288"/>
    </location>
</feature>
<evidence type="ECO:0000313" key="9">
    <source>
        <dbReference type="EMBL" id="EJT53152.1"/>
    </source>
</evidence>
<feature type="region of interest" description="Disordered" evidence="7">
    <location>
        <begin position="41"/>
        <end position="85"/>
    </location>
</feature>
<dbReference type="VEuPathDB" id="FungiDB:A1Q1_08069"/>
<keyword evidence="3" id="KW-0805">Transcription regulation</keyword>
<dbReference type="Gene3D" id="6.10.20.40">
    <property type="entry name" value="TEA/ATTS domain"/>
    <property type="match status" value="1"/>
</dbReference>
<dbReference type="GO" id="GO:0000981">
    <property type="term" value="F:DNA-binding transcription factor activity, RNA polymerase II-specific"/>
    <property type="evidence" value="ECO:0007669"/>
    <property type="project" value="TreeGrafter"/>
</dbReference>
<feature type="compositionally biased region" description="Basic residues" evidence="7">
    <location>
        <begin position="74"/>
        <end position="85"/>
    </location>
</feature>
<dbReference type="KEGG" id="tasa:A1Q1_08069"/>
<dbReference type="InterPro" id="IPR038096">
    <property type="entry name" value="TEA/ATTS_sf"/>
</dbReference>
<organism evidence="9 10">
    <name type="scientific">Trichosporon asahii var. asahii (strain ATCC 90039 / CBS 2479 / JCM 2466 / KCTC 7840 / NBRC 103889/ NCYC 2677 / UAMH 7654)</name>
    <name type="common">Yeast</name>
    <dbReference type="NCBI Taxonomy" id="1186058"/>
    <lineage>
        <taxon>Eukaryota</taxon>
        <taxon>Fungi</taxon>
        <taxon>Dikarya</taxon>
        <taxon>Basidiomycota</taxon>
        <taxon>Agaricomycotina</taxon>
        <taxon>Tremellomycetes</taxon>
        <taxon>Trichosporonales</taxon>
        <taxon>Trichosporonaceae</taxon>
        <taxon>Trichosporon</taxon>
    </lineage>
</organism>
<dbReference type="PANTHER" id="PTHR11834:SF0">
    <property type="entry name" value="PROTEIN SCALLOPED"/>
    <property type="match status" value="1"/>
</dbReference>
<feature type="DNA-binding region" description="TEA" evidence="6">
    <location>
        <begin position="84"/>
        <end position="158"/>
    </location>
</feature>
<evidence type="ECO:0000256" key="6">
    <source>
        <dbReference type="PROSITE-ProRule" id="PRU00505"/>
    </source>
</evidence>
<evidence type="ECO:0000256" key="1">
    <source>
        <dbReference type="ARBA" id="ARBA00004123"/>
    </source>
</evidence>